<dbReference type="Pfam" id="PF05050">
    <property type="entry name" value="Methyltransf_21"/>
    <property type="match status" value="1"/>
</dbReference>
<keyword evidence="2" id="KW-0808">Transferase</keyword>
<evidence type="ECO:0000313" key="2">
    <source>
        <dbReference type="EMBL" id="MCW8085157.1"/>
    </source>
</evidence>
<dbReference type="PANTHER" id="PTHR34203">
    <property type="entry name" value="METHYLTRANSFERASE, FKBM FAMILY PROTEIN"/>
    <property type="match status" value="1"/>
</dbReference>
<organism evidence="2 3">
    <name type="scientific">Sabulicella glaciei</name>
    <dbReference type="NCBI Taxonomy" id="2984948"/>
    <lineage>
        <taxon>Bacteria</taxon>
        <taxon>Pseudomonadati</taxon>
        <taxon>Pseudomonadota</taxon>
        <taxon>Alphaproteobacteria</taxon>
        <taxon>Acetobacterales</taxon>
        <taxon>Acetobacteraceae</taxon>
        <taxon>Sabulicella</taxon>
    </lineage>
</organism>
<dbReference type="EMBL" id="JAPFQI010000002">
    <property type="protein sequence ID" value="MCW8085157.1"/>
    <property type="molecule type" value="Genomic_DNA"/>
</dbReference>
<dbReference type="SUPFAM" id="SSF53335">
    <property type="entry name" value="S-adenosyl-L-methionine-dependent methyltransferases"/>
    <property type="match status" value="1"/>
</dbReference>
<keyword evidence="2" id="KW-0489">Methyltransferase</keyword>
<dbReference type="PANTHER" id="PTHR34203:SF15">
    <property type="entry name" value="SLL1173 PROTEIN"/>
    <property type="match status" value="1"/>
</dbReference>
<dbReference type="NCBIfam" id="TIGR01444">
    <property type="entry name" value="fkbM_fam"/>
    <property type="match status" value="1"/>
</dbReference>
<name>A0ABT3NSN0_9PROT</name>
<evidence type="ECO:0000259" key="1">
    <source>
        <dbReference type="Pfam" id="PF05050"/>
    </source>
</evidence>
<dbReference type="InterPro" id="IPR029063">
    <property type="entry name" value="SAM-dependent_MTases_sf"/>
</dbReference>
<protein>
    <submittedName>
        <fullName evidence="2">FkbM family methyltransferase</fullName>
    </submittedName>
</protein>
<dbReference type="InterPro" id="IPR006342">
    <property type="entry name" value="FkbM_mtfrase"/>
</dbReference>
<evidence type="ECO:0000313" key="3">
    <source>
        <dbReference type="Proteomes" id="UP001526430"/>
    </source>
</evidence>
<keyword evidence="3" id="KW-1185">Reference proteome</keyword>
<dbReference type="Proteomes" id="UP001526430">
    <property type="component" value="Unassembled WGS sequence"/>
</dbReference>
<sequence length="284" mass="31399">MSPRLPPSLLQILSRHNYPGKHRLFRILRDAGLLRSELRFELGGIALHAPAEEWNFWRLRDARLYDPDVDALGRFAQARLGSFDLLDLGADVGMVSRLIHAACPELRSITAVEPNPASFGFLRRNLEALPLPTRALNLAVSDKPGEAVLAAEAGRRSDHAAHLRTEGAGLRVTVERVDAIFSPVAPDLLLKLDVEGEEAATLRGAERTLRRPRRAVLFMEIHPEVLRRGGGSAEALFAAAEAIRPCRWFLADAAATPVDRALPFFQQVPERQHDVIGLMDEQDA</sequence>
<dbReference type="GO" id="GO:0008168">
    <property type="term" value="F:methyltransferase activity"/>
    <property type="evidence" value="ECO:0007669"/>
    <property type="project" value="UniProtKB-KW"/>
</dbReference>
<dbReference type="Gene3D" id="3.40.50.150">
    <property type="entry name" value="Vaccinia Virus protein VP39"/>
    <property type="match status" value="1"/>
</dbReference>
<feature type="domain" description="Methyltransferase FkbM" evidence="1">
    <location>
        <begin position="87"/>
        <end position="223"/>
    </location>
</feature>
<gene>
    <name evidence="2" type="ORF">OF850_05930</name>
</gene>
<accession>A0ABT3NSN0</accession>
<comment type="caution">
    <text evidence="2">The sequence shown here is derived from an EMBL/GenBank/DDBJ whole genome shotgun (WGS) entry which is preliminary data.</text>
</comment>
<dbReference type="GO" id="GO:0032259">
    <property type="term" value="P:methylation"/>
    <property type="evidence" value="ECO:0007669"/>
    <property type="project" value="UniProtKB-KW"/>
</dbReference>
<dbReference type="InterPro" id="IPR052514">
    <property type="entry name" value="SAM-dependent_MTase"/>
</dbReference>
<dbReference type="RefSeq" id="WP_301589003.1">
    <property type="nucleotide sequence ID" value="NZ_JAPFQI010000002.1"/>
</dbReference>
<reference evidence="2 3" key="1">
    <citation type="submission" date="2022-10" db="EMBL/GenBank/DDBJ databases">
        <title>Roseococcus glaciei nov., sp. nov., isolated from glacier.</title>
        <authorList>
            <person name="Liu Q."/>
            <person name="Xin Y.-H."/>
        </authorList>
    </citation>
    <scope>NUCLEOTIDE SEQUENCE [LARGE SCALE GENOMIC DNA]</scope>
    <source>
        <strain evidence="2 3">MDT2-1-1</strain>
    </source>
</reference>
<proteinExistence type="predicted"/>